<evidence type="ECO:0000313" key="2">
    <source>
        <dbReference type="EMBL" id="RRT73603.1"/>
    </source>
</evidence>
<feature type="compositionally biased region" description="Polar residues" evidence="1">
    <location>
        <begin position="200"/>
        <end position="216"/>
    </location>
</feature>
<dbReference type="AlphaFoldDB" id="A0A427ABK6"/>
<dbReference type="Proteomes" id="UP000287651">
    <property type="component" value="Unassembled WGS sequence"/>
</dbReference>
<proteinExistence type="predicted"/>
<organism evidence="2 3">
    <name type="scientific">Ensete ventricosum</name>
    <name type="common">Abyssinian banana</name>
    <name type="synonym">Musa ensete</name>
    <dbReference type="NCBI Taxonomy" id="4639"/>
    <lineage>
        <taxon>Eukaryota</taxon>
        <taxon>Viridiplantae</taxon>
        <taxon>Streptophyta</taxon>
        <taxon>Embryophyta</taxon>
        <taxon>Tracheophyta</taxon>
        <taxon>Spermatophyta</taxon>
        <taxon>Magnoliopsida</taxon>
        <taxon>Liliopsida</taxon>
        <taxon>Zingiberales</taxon>
        <taxon>Musaceae</taxon>
        <taxon>Ensete</taxon>
    </lineage>
</organism>
<reference evidence="2 3" key="1">
    <citation type="journal article" date="2014" name="Agronomy (Basel)">
        <title>A Draft Genome Sequence for Ensete ventricosum, the Drought-Tolerant Tree Against Hunger.</title>
        <authorList>
            <person name="Harrison J."/>
            <person name="Moore K.A."/>
            <person name="Paszkiewicz K."/>
            <person name="Jones T."/>
            <person name="Grant M."/>
            <person name="Ambacheew D."/>
            <person name="Muzemil S."/>
            <person name="Studholme D.J."/>
        </authorList>
    </citation>
    <scope>NUCLEOTIDE SEQUENCE [LARGE SCALE GENOMIC DNA]</scope>
</reference>
<gene>
    <name evidence="2" type="ORF">B296_00031813</name>
</gene>
<evidence type="ECO:0000256" key="1">
    <source>
        <dbReference type="SAM" id="MobiDB-lite"/>
    </source>
</evidence>
<dbReference type="EMBL" id="AMZH03003043">
    <property type="protein sequence ID" value="RRT73603.1"/>
    <property type="molecule type" value="Genomic_DNA"/>
</dbReference>
<accession>A0A427ABK6</accession>
<evidence type="ECO:0000313" key="3">
    <source>
        <dbReference type="Proteomes" id="UP000287651"/>
    </source>
</evidence>
<feature type="region of interest" description="Disordered" evidence="1">
    <location>
        <begin position="147"/>
        <end position="221"/>
    </location>
</feature>
<name>A0A427ABK6_ENSVE</name>
<sequence>MPPCLLSGHCWFRPVCASSPAVVSAQGAFVPEALILLIAYHIVAPHHAVSGPCGEVRTVLPTTGECRPCPPYPCQVGRTMTDPSMLVSGRLQHVGSTTSAGLLPEGVGTWQSGQHLLYHLPHAFPYPTPEKTFSRFLIRLLKMRSYNEPSDGSDLAERANSGTNLGDLAERVNSGTNPGDLAERVTSGTNPGDLAERVDSGTNHGDLTERANSGTNPGDLAERGLVSERYNISRNTDCMFRNPSSVPTIRTLPAYASRWMLWRPVSDFHYIPL</sequence>
<comment type="caution">
    <text evidence="2">The sequence shown here is derived from an EMBL/GenBank/DDBJ whole genome shotgun (WGS) entry which is preliminary data.</text>
</comment>
<protein>
    <submittedName>
        <fullName evidence="2">Uncharacterized protein</fullName>
    </submittedName>
</protein>